<protein>
    <submittedName>
        <fullName evidence="3">Uncharacterized protein</fullName>
    </submittedName>
</protein>
<dbReference type="GeneID" id="26901486"/>
<accession>A0A0M9G8A4</accession>
<feature type="compositionally biased region" description="Low complexity" evidence="1">
    <location>
        <begin position="87"/>
        <end position="103"/>
    </location>
</feature>
<feature type="chain" id="PRO_5005836317" evidence="2">
    <location>
        <begin position="23"/>
        <end position="692"/>
    </location>
</feature>
<dbReference type="RefSeq" id="XP_015663122.1">
    <property type="nucleotide sequence ID" value="XM_015797602.1"/>
</dbReference>
<dbReference type="VEuPathDB" id="TriTrypDB:LpyrH10_02_1650"/>
<proteinExistence type="predicted"/>
<gene>
    <name evidence="3" type="ORF">ABB37_01191</name>
</gene>
<evidence type="ECO:0000313" key="4">
    <source>
        <dbReference type="Proteomes" id="UP000037923"/>
    </source>
</evidence>
<evidence type="ECO:0000256" key="2">
    <source>
        <dbReference type="SAM" id="SignalP"/>
    </source>
</evidence>
<feature type="compositionally biased region" description="Basic and acidic residues" evidence="1">
    <location>
        <begin position="104"/>
        <end position="120"/>
    </location>
</feature>
<dbReference type="EMBL" id="LGTL01000002">
    <property type="protein sequence ID" value="KPA84683.1"/>
    <property type="molecule type" value="Genomic_DNA"/>
</dbReference>
<comment type="caution">
    <text evidence="3">The sequence shown here is derived from an EMBL/GenBank/DDBJ whole genome shotgun (WGS) entry which is preliminary data.</text>
</comment>
<name>A0A0M9G8A4_LEPPY</name>
<organism evidence="3 4">
    <name type="scientific">Leptomonas pyrrhocoris</name>
    <name type="common">Firebug parasite</name>
    <dbReference type="NCBI Taxonomy" id="157538"/>
    <lineage>
        <taxon>Eukaryota</taxon>
        <taxon>Discoba</taxon>
        <taxon>Euglenozoa</taxon>
        <taxon>Kinetoplastea</taxon>
        <taxon>Metakinetoplastina</taxon>
        <taxon>Trypanosomatida</taxon>
        <taxon>Trypanosomatidae</taxon>
        <taxon>Leishmaniinae</taxon>
        <taxon>Leptomonas</taxon>
    </lineage>
</organism>
<evidence type="ECO:0000256" key="1">
    <source>
        <dbReference type="SAM" id="MobiDB-lite"/>
    </source>
</evidence>
<dbReference type="Proteomes" id="UP000037923">
    <property type="component" value="Unassembled WGS sequence"/>
</dbReference>
<reference evidence="3 4" key="1">
    <citation type="submission" date="2015-07" db="EMBL/GenBank/DDBJ databases">
        <title>High-quality genome of monoxenous trypanosomatid Leptomonas pyrrhocoris.</title>
        <authorList>
            <person name="Flegontov P."/>
            <person name="Butenko A."/>
            <person name="Firsov S."/>
            <person name="Vlcek C."/>
            <person name="Logacheva M.D."/>
            <person name="Field M."/>
            <person name="Filatov D."/>
            <person name="Flegontova O."/>
            <person name="Gerasimov E."/>
            <person name="Jackson A.P."/>
            <person name="Kelly S."/>
            <person name="Opperdoes F."/>
            <person name="O'Reilly A."/>
            <person name="Votypka J."/>
            <person name="Yurchenko V."/>
            <person name="Lukes J."/>
        </authorList>
    </citation>
    <scope>NUCLEOTIDE SEQUENCE [LARGE SCALE GENOMIC DNA]</scope>
    <source>
        <strain evidence="3">H10</strain>
    </source>
</reference>
<dbReference type="OrthoDB" id="278233at2759"/>
<dbReference type="OMA" id="YYFRFGE"/>
<feature type="signal peptide" evidence="2">
    <location>
        <begin position="1"/>
        <end position="22"/>
    </location>
</feature>
<sequence length="692" mass="77108">MPFFGVDDILFLLASTTALLWAKRADIVEGGVYATVHLITSDAKEAARRASRAADAHGGTPTLLLKGFDLQAEERRLLSLQDCSGASPRGFGPSSTSRSSPPTYRDRPRVEELAHPGDGEDESMLIKESVHAQFRETPLVYQVPQVPHRHYNPRKRQRHVSWLATASEEDVKECIARYTVPEVQTLFSKMEREGLWESVIHVSYGIEQAQEELRYLNQHNIECAIRTLLNTAHSDAALVYYFRFGEDVLLSDEILVALFHTCRHDEQLSLELCQVMEPFKSRWTPTVYACCLTTTARYDYTKAIELYDAYMAVQRSRQHGAQGAFHRVLAASSLLRETGMVTPETPSRLHYLYHIIIPLVVAHDSASAEKYVDDMFENDAESAPDVFLKCLGFAQGRELVRTHLKELQASSKNGSTNLALPKSDEVGDVAVYLYRLRPSAMNMNTLLKLLTEYSLTPTAATVTNEQPKPTLLSTDRLTNSLQSLPFPAKTRVRSCPSMDALCNGTSTELGQLLQKVPLQTEWDASVLARTITENHASWLLAVQFLSIMLRRKCFSVVPGIATHVARQGQWSTAAKSMAIYLSNQRAAMTTAEATLCVEANIHAGQWASALFWVERAHTAGLALAPSTYDLVLAASRHCKFEAAERVLVTMHDVGASCSERGVRDFIETAAHQGMVSKAFHVLQQHSSIQWTP</sequence>
<feature type="region of interest" description="Disordered" evidence="1">
    <location>
        <begin position="83"/>
        <end position="120"/>
    </location>
</feature>
<keyword evidence="2" id="KW-0732">Signal</keyword>
<evidence type="ECO:0000313" key="3">
    <source>
        <dbReference type="EMBL" id="KPA84683.1"/>
    </source>
</evidence>
<keyword evidence="4" id="KW-1185">Reference proteome</keyword>
<dbReference type="AlphaFoldDB" id="A0A0M9G8A4"/>